<sequence>MAAPRRPGRRTNLALLVLLVGSFVTGWVAFGVGGPSWSRAVTVAHGILGLGILVLAPWKTVIVRRGLRTGGTHAIGVAFAVVLAVSLVAGIAHAGIGRFEVAGVNALAVHVAAAVIAVPLAAAHVIRRRQRPRRTDLSRRTLLRTAGLAAVAALAYAVQASVTSLAGFPAARRRETGSYEVGSGDPTSMPVTQWFTDGVPGVDLAAYRLEVTRADGSALRLSYGDLLAMGDAVQSAVLDCTGGWWTEQSWRGVRIDTVLGVPRQGSIAVRSVTGYTMHFPAEAAPGLLLATHVGGKPLLPGHGSPVRLVAPGRRGFWWVKWVDQIRVDARPWWLQPPFPLQ</sequence>
<dbReference type="Gene3D" id="3.90.420.10">
    <property type="entry name" value="Oxidoreductase, molybdopterin-binding domain"/>
    <property type="match status" value="1"/>
</dbReference>
<evidence type="ECO:0000313" key="4">
    <source>
        <dbReference type="Proteomes" id="UP001501285"/>
    </source>
</evidence>
<dbReference type="SUPFAM" id="SSF56524">
    <property type="entry name" value="Oxidoreductase molybdopterin-binding domain"/>
    <property type="match status" value="1"/>
</dbReference>
<gene>
    <name evidence="3" type="ORF">GCM10009740_01710</name>
</gene>
<dbReference type="Proteomes" id="UP001501285">
    <property type="component" value="Unassembled WGS sequence"/>
</dbReference>
<dbReference type="Pfam" id="PF00174">
    <property type="entry name" value="Oxidored_molyb"/>
    <property type="match status" value="1"/>
</dbReference>
<dbReference type="RefSeq" id="WP_343986080.1">
    <property type="nucleotide sequence ID" value="NZ_BAAANB010000001.1"/>
</dbReference>
<feature type="transmembrane region" description="Helical" evidence="1">
    <location>
        <begin position="147"/>
        <end position="168"/>
    </location>
</feature>
<accession>A0ABN2TSC6</accession>
<evidence type="ECO:0000313" key="3">
    <source>
        <dbReference type="EMBL" id="GAA2017821.1"/>
    </source>
</evidence>
<feature type="domain" description="Oxidoreductase molybdopterin-binding" evidence="2">
    <location>
        <begin position="199"/>
        <end position="330"/>
    </location>
</feature>
<keyword evidence="1" id="KW-1133">Transmembrane helix</keyword>
<evidence type="ECO:0000256" key="1">
    <source>
        <dbReference type="SAM" id="Phobius"/>
    </source>
</evidence>
<dbReference type="InterPro" id="IPR036374">
    <property type="entry name" value="OxRdtase_Mopterin-bd_sf"/>
</dbReference>
<keyword evidence="1" id="KW-0472">Membrane</keyword>
<feature type="transmembrane region" description="Helical" evidence="1">
    <location>
        <begin position="42"/>
        <end position="62"/>
    </location>
</feature>
<name>A0ABN2TSC6_9MICO</name>
<keyword evidence="4" id="KW-1185">Reference proteome</keyword>
<feature type="transmembrane region" description="Helical" evidence="1">
    <location>
        <begin position="74"/>
        <end position="96"/>
    </location>
</feature>
<protein>
    <recommendedName>
        <fullName evidence="2">Oxidoreductase molybdopterin-binding domain-containing protein</fullName>
    </recommendedName>
</protein>
<reference evidence="3 4" key="1">
    <citation type="journal article" date="2019" name="Int. J. Syst. Evol. Microbiol.">
        <title>The Global Catalogue of Microorganisms (GCM) 10K type strain sequencing project: providing services to taxonomists for standard genome sequencing and annotation.</title>
        <authorList>
            <consortium name="The Broad Institute Genomics Platform"/>
            <consortium name="The Broad Institute Genome Sequencing Center for Infectious Disease"/>
            <person name="Wu L."/>
            <person name="Ma J."/>
        </authorList>
    </citation>
    <scope>NUCLEOTIDE SEQUENCE [LARGE SCALE GENOMIC DNA]</scope>
    <source>
        <strain evidence="3 4">JCM 14283</strain>
    </source>
</reference>
<proteinExistence type="predicted"/>
<dbReference type="EMBL" id="BAAANB010000001">
    <property type="protein sequence ID" value="GAA2017821.1"/>
    <property type="molecule type" value="Genomic_DNA"/>
</dbReference>
<feature type="transmembrane region" description="Helical" evidence="1">
    <location>
        <begin position="102"/>
        <end position="126"/>
    </location>
</feature>
<organism evidence="3 4">
    <name type="scientific">Terrabacter terrae</name>
    <dbReference type="NCBI Taxonomy" id="318434"/>
    <lineage>
        <taxon>Bacteria</taxon>
        <taxon>Bacillati</taxon>
        <taxon>Actinomycetota</taxon>
        <taxon>Actinomycetes</taxon>
        <taxon>Micrococcales</taxon>
        <taxon>Intrasporangiaceae</taxon>
        <taxon>Terrabacter</taxon>
    </lineage>
</organism>
<comment type="caution">
    <text evidence="3">The sequence shown here is derived from an EMBL/GenBank/DDBJ whole genome shotgun (WGS) entry which is preliminary data.</text>
</comment>
<evidence type="ECO:0000259" key="2">
    <source>
        <dbReference type="Pfam" id="PF00174"/>
    </source>
</evidence>
<dbReference type="InterPro" id="IPR000572">
    <property type="entry name" value="OxRdtase_Mopterin-bd_dom"/>
</dbReference>
<feature type="transmembrane region" description="Helical" evidence="1">
    <location>
        <begin position="12"/>
        <end position="30"/>
    </location>
</feature>
<keyword evidence="1" id="KW-0812">Transmembrane</keyword>